<comment type="caution">
    <text evidence="2">The sequence shown here is derived from an EMBL/GenBank/DDBJ whole genome shotgun (WGS) entry which is preliminary data.</text>
</comment>
<reference evidence="2 3" key="1">
    <citation type="journal article" date="2021" name="Nat. Commun.">
        <title>Incipient diploidization of the medicinal plant Perilla within 10,000 years.</title>
        <authorList>
            <person name="Zhang Y."/>
            <person name="Shen Q."/>
            <person name="Leng L."/>
            <person name="Zhang D."/>
            <person name="Chen S."/>
            <person name="Shi Y."/>
            <person name="Ning Z."/>
            <person name="Chen S."/>
        </authorList>
    </citation>
    <scope>NUCLEOTIDE SEQUENCE [LARGE SCALE GENOMIC DNA]</scope>
    <source>
        <strain evidence="3">cv. PC099</strain>
    </source>
</reference>
<dbReference type="Pfam" id="PF10536">
    <property type="entry name" value="PMD"/>
    <property type="match status" value="1"/>
</dbReference>
<sequence>MAGFLTLLEAWIYEHFPTLGRPQPNADYCTGHPYAMRWAQQAHGAVSEDAVRAYRVQLDTLRPEDVVWDPYVRLRDGGERPEVTFYEAWACSPDYLQWYQSISHPRVQPEAAAPVVDPPLTLSPWDGIQSAIGYLHPVLTWWRAHDQDLSLPYVMSQVEEAFEALYFRTGRDTLS</sequence>
<evidence type="ECO:0000313" key="3">
    <source>
        <dbReference type="Proteomes" id="UP001190926"/>
    </source>
</evidence>
<dbReference type="AlphaFoldDB" id="A0AAD4INC8"/>
<organism evidence="2 3">
    <name type="scientific">Perilla frutescens var. hirtella</name>
    <name type="common">Perilla citriodora</name>
    <name type="synonym">Perilla setoyensis</name>
    <dbReference type="NCBI Taxonomy" id="608512"/>
    <lineage>
        <taxon>Eukaryota</taxon>
        <taxon>Viridiplantae</taxon>
        <taxon>Streptophyta</taxon>
        <taxon>Embryophyta</taxon>
        <taxon>Tracheophyta</taxon>
        <taxon>Spermatophyta</taxon>
        <taxon>Magnoliopsida</taxon>
        <taxon>eudicotyledons</taxon>
        <taxon>Gunneridae</taxon>
        <taxon>Pentapetalae</taxon>
        <taxon>asterids</taxon>
        <taxon>lamiids</taxon>
        <taxon>Lamiales</taxon>
        <taxon>Lamiaceae</taxon>
        <taxon>Nepetoideae</taxon>
        <taxon>Elsholtzieae</taxon>
        <taxon>Perilla</taxon>
    </lineage>
</organism>
<dbReference type="Proteomes" id="UP001190926">
    <property type="component" value="Unassembled WGS sequence"/>
</dbReference>
<keyword evidence="3" id="KW-1185">Reference proteome</keyword>
<accession>A0AAD4INC8</accession>
<gene>
    <name evidence="2" type="ORF">C2S53_009983</name>
</gene>
<name>A0AAD4INC8_PERFH</name>
<dbReference type="InterPro" id="IPR019557">
    <property type="entry name" value="AminoTfrase-like_pln_mobile"/>
</dbReference>
<evidence type="ECO:0000259" key="1">
    <source>
        <dbReference type="Pfam" id="PF10536"/>
    </source>
</evidence>
<protein>
    <recommendedName>
        <fullName evidence="1">Aminotransferase-like plant mobile domain-containing protein</fullName>
    </recommendedName>
</protein>
<proteinExistence type="predicted"/>
<evidence type="ECO:0000313" key="2">
    <source>
        <dbReference type="EMBL" id="KAH6755721.1"/>
    </source>
</evidence>
<feature type="domain" description="Aminotransferase-like plant mobile" evidence="1">
    <location>
        <begin position="2"/>
        <end position="74"/>
    </location>
</feature>
<dbReference type="EMBL" id="SDAM02029589">
    <property type="protein sequence ID" value="KAH6755721.1"/>
    <property type="molecule type" value="Genomic_DNA"/>
</dbReference>